<proteinExistence type="predicted"/>
<reference evidence="1 2" key="1">
    <citation type="submission" date="2019-09" db="EMBL/GenBank/DDBJ databases">
        <title>Chitinophaga ginsengihumi sp. nov., isolated from soil of ginseng rhizosphere.</title>
        <authorList>
            <person name="Lee J."/>
        </authorList>
    </citation>
    <scope>NUCLEOTIDE SEQUENCE [LARGE SCALE GENOMIC DNA]</scope>
    <source>
        <strain evidence="1 2">BN140078</strain>
    </source>
</reference>
<reference evidence="1 2" key="2">
    <citation type="submission" date="2019-09" db="EMBL/GenBank/DDBJ databases">
        <authorList>
            <person name="Jin C."/>
        </authorList>
    </citation>
    <scope>NUCLEOTIDE SEQUENCE [LARGE SCALE GENOMIC DNA]</scope>
    <source>
        <strain evidence="1 2">BN140078</strain>
    </source>
</reference>
<organism evidence="1 2">
    <name type="scientific">Chitinophaga agrisoli</name>
    <dbReference type="NCBI Taxonomy" id="2607653"/>
    <lineage>
        <taxon>Bacteria</taxon>
        <taxon>Pseudomonadati</taxon>
        <taxon>Bacteroidota</taxon>
        <taxon>Chitinophagia</taxon>
        <taxon>Chitinophagales</taxon>
        <taxon>Chitinophagaceae</taxon>
        <taxon>Chitinophaga</taxon>
    </lineage>
</organism>
<evidence type="ECO:0000313" key="1">
    <source>
        <dbReference type="EMBL" id="KAA2239997.1"/>
    </source>
</evidence>
<dbReference type="Proteomes" id="UP000324611">
    <property type="component" value="Unassembled WGS sequence"/>
</dbReference>
<evidence type="ECO:0000313" key="2">
    <source>
        <dbReference type="Proteomes" id="UP000324611"/>
    </source>
</evidence>
<sequence>MAAQKPVVIERHPARLPAFDYEQLRKEAIAQVQELSGKIWTDYNLHDPGVTILEQLCFAITDLAYRTAFPIDEILADKHGNIDPLQHAFFAKAAILSTCPVTVNDYRKLLLDEIEEVENVWIEPIQSLEQYGSTKGVYRVFLQIVDTMVDAVLADKDTLLPIVEKVERTLKLNRNLGEDIEEILVLKPEEIFIKAELVVDSRYDAQELMARICNAFEFVMHPPVRFFTEAELKSKGYAVEDIYSGPLLKKGFIIDEDLRPRVDMVDPAELVKSVSQVAGVIKVKSLYIAGADGEFTGRPMTLEKMRYPLFQVRSTQNDIKIISDKYEYRLKDIAFWNAYQKMKIIGRRQFVGQQAGDEHPPLKAAYRNISWYHSLQRHFPAIYGIGEHGVDAESSEKRKAQARQLKGYLLFFEQLLANYLAQLGSIGNFFAPVTDPEKAFTYAVQGLYDVPNVQHLIKAFTAGMGQGPLDWDTFTADTGNAYMRSLREELETDKIFQERKHQVLDHLLARFNLVLMKYPVTLYEHVYNAKGAPQRLSRELLWKADVLLHAEQLTAHRLRTYNYNDDIFGSGELSGYEKWLYKLLYIPDEKRKWLSAVFDTDEMKVTTNTWADQVYQWQVKDYEVKDEVLKVAVQDLPETPTELPPVKYEFGSQPVSFLRRGLDTANYRIVFDEQHRHHLVIYQQNPNEVWREVIRTNTREAADHALKDMISYLKKLSTDAEGFYLVEHQLLKPRFTERRFGYRLYDRNGQVLREHPYWYTFEEREEQLASLQDEAAEKQGYFEYYVKHDYGKLLREDFYRFGLSIVLPSWPARFQLEEFRTFAVSLIREHTPVQFHIQFKWLGISAMRRFEEHYRQWLQELQNRQDAQFPAGELVSLLAADHYFDR</sequence>
<dbReference type="RefSeq" id="WP_149841174.1">
    <property type="nucleotide sequence ID" value="NZ_VUOC01000004.1"/>
</dbReference>
<dbReference type="AlphaFoldDB" id="A0A5B2VP73"/>
<accession>A0A5B2VP73</accession>
<keyword evidence="2" id="KW-1185">Reference proteome</keyword>
<gene>
    <name evidence="1" type="ORF">F0L74_27855</name>
</gene>
<name>A0A5B2VP73_9BACT</name>
<dbReference type="EMBL" id="VUOC01000004">
    <property type="protein sequence ID" value="KAA2239997.1"/>
    <property type="molecule type" value="Genomic_DNA"/>
</dbReference>
<comment type="caution">
    <text evidence="1">The sequence shown here is derived from an EMBL/GenBank/DDBJ whole genome shotgun (WGS) entry which is preliminary data.</text>
</comment>
<protein>
    <submittedName>
        <fullName evidence="1">Uncharacterized protein</fullName>
    </submittedName>
</protein>